<comment type="caution">
    <text evidence="2">The sequence shown here is derived from an EMBL/GenBank/DDBJ whole genome shotgun (WGS) entry which is preliminary data.</text>
</comment>
<dbReference type="Proteomes" id="UP001174347">
    <property type="component" value="Unassembled WGS sequence"/>
</dbReference>
<evidence type="ECO:0000313" key="2">
    <source>
        <dbReference type="EMBL" id="MDN8621093.1"/>
    </source>
</evidence>
<feature type="transmembrane region" description="Helical" evidence="1">
    <location>
        <begin position="355"/>
        <end position="379"/>
    </location>
</feature>
<dbReference type="EMBL" id="JAUKFM010000009">
    <property type="protein sequence ID" value="MDN8621093.1"/>
    <property type="molecule type" value="Genomic_DNA"/>
</dbReference>
<keyword evidence="1" id="KW-0472">Membrane</keyword>
<accession>A0ABT8Q7B0</accession>
<keyword evidence="1" id="KW-0812">Transmembrane</keyword>
<sequence length="385" mass="42922">MKRYLWPRSPLAWVVIAAVIFLVLGTVVPPLYNNQTRPLAFDQNINTVTAPSAGVWMDAPAFIAGAKATGDSKNPQCQEKKAPIWCYLHHDLLTIERNTTTAEVAEDDALAHSDSLSRLLAGETPLAQITEHSVLNRESTYPVAAPKDKWEFLLPSVDTGMARTDFERDGINYFFPSGTEQRSYPFFDLASQSSTAVDFTTTEKLDGIPTYSFHHDIQPISLADMRRNITTEAVDSGSGKKQLAAKDFRISGPAKQFYDEDSRKLLGLDPTDRVTVEPFYTVGRDISVEPTTGTMVDLRENIKIFFAADEQQAGTMVANDDTEDRSIFAADMRWSDDTRAERLDEVRPVIRTIRALMVVGWAGKAIGVGLLLCAAYMYMRRHREG</sequence>
<dbReference type="Pfam" id="PF11271">
    <property type="entry name" value="PorA"/>
    <property type="match status" value="1"/>
</dbReference>
<keyword evidence="1" id="KW-1133">Transmembrane helix</keyword>
<keyword evidence="3" id="KW-1185">Reference proteome</keyword>
<name>A0ABT8Q7B0_9CORY</name>
<protein>
    <submittedName>
        <fullName evidence="2">DUF3068 domain-containing protein</fullName>
    </submittedName>
</protein>
<dbReference type="RefSeq" id="WP_301733045.1">
    <property type="nucleotide sequence ID" value="NZ_JAUKFL010000039.1"/>
</dbReference>
<feature type="transmembrane region" description="Helical" evidence="1">
    <location>
        <begin position="12"/>
        <end position="32"/>
    </location>
</feature>
<proteinExistence type="predicted"/>
<gene>
    <name evidence="2" type="ORF">Q0N36_10995</name>
</gene>
<organism evidence="2 3">
    <name type="scientific">Corynebacterium kefirresidentii</name>
    <dbReference type="NCBI Taxonomy" id="1979527"/>
    <lineage>
        <taxon>Bacteria</taxon>
        <taxon>Bacillati</taxon>
        <taxon>Actinomycetota</taxon>
        <taxon>Actinomycetes</taxon>
        <taxon>Mycobacteriales</taxon>
        <taxon>Corynebacteriaceae</taxon>
        <taxon>Corynebacterium</taxon>
    </lineage>
</organism>
<reference evidence="2" key="1">
    <citation type="submission" date="2023-07" db="EMBL/GenBank/DDBJ databases">
        <title>Insights into the diversity of cutaneous corynebacteria.</title>
        <authorList>
            <person name="Bruggemann H."/>
            <person name="Poehlein A."/>
        </authorList>
    </citation>
    <scope>NUCLEOTIDE SEQUENCE</scope>
    <source>
        <strain evidence="2">P7_F1</strain>
    </source>
</reference>
<evidence type="ECO:0000313" key="3">
    <source>
        <dbReference type="Proteomes" id="UP001174347"/>
    </source>
</evidence>
<dbReference type="InterPro" id="IPR021424">
    <property type="entry name" value="PorA"/>
</dbReference>
<evidence type="ECO:0000256" key="1">
    <source>
        <dbReference type="SAM" id="Phobius"/>
    </source>
</evidence>